<evidence type="ECO:0000313" key="12">
    <source>
        <dbReference type="EMBL" id="RUO51285.1"/>
    </source>
</evidence>
<keyword evidence="9" id="KW-1006">Bacterial flagellum protein export</keyword>
<feature type="region of interest" description="Disordered" evidence="10">
    <location>
        <begin position="1"/>
        <end position="67"/>
    </location>
</feature>
<dbReference type="PANTHER" id="PTHR34982:SF1">
    <property type="entry name" value="FLAGELLAR ASSEMBLY PROTEIN FLIH"/>
    <property type="match status" value="1"/>
</dbReference>
<keyword evidence="13" id="KW-1185">Reference proteome</keyword>
<feature type="compositionally biased region" description="Basic and acidic residues" evidence="10">
    <location>
        <begin position="58"/>
        <end position="67"/>
    </location>
</feature>
<comment type="function">
    <text evidence="1">Needed for flagellar regrowth and assembly.</text>
</comment>
<evidence type="ECO:0000256" key="4">
    <source>
        <dbReference type="ARBA" id="ARBA00016507"/>
    </source>
</evidence>
<dbReference type="Pfam" id="PF02108">
    <property type="entry name" value="FliH"/>
    <property type="match status" value="1"/>
</dbReference>
<accession>A0A432XRD4</accession>
<keyword evidence="8" id="KW-0653">Protein transport</keyword>
<dbReference type="GO" id="GO:0015031">
    <property type="term" value="P:protein transport"/>
    <property type="evidence" value="ECO:0007669"/>
    <property type="project" value="UniProtKB-KW"/>
</dbReference>
<evidence type="ECO:0000256" key="8">
    <source>
        <dbReference type="ARBA" id="ARBA00022927"/>
    </source>
</evidence>
<evidence type="ECO:0000313" key="13">
    <source>
        <dbReference type="Proteomes" id="UP000287330"/>
    </source>
</evidence>
<dbReference type="OrthoDB" id="8480773at2"/>
<dbReference type="EMBL" id="PIPV01000011">
    <property type="protein sequence ID" value="RUO51285.1"/>
    <property type="molecule type" value="Genomic_DNA"/>
</dbReference>
<feature type="domain" description="Flagellar assembly protein FliH/Type III secretion system HrpE" evidence="11">
    <location>
        <begin position="115"/>
        <end position="239"/>
    </location>
</feature>
<proteinExistence type="inferred from homology"/>
<dbReference type="InterPro" id="IPR038495">
    <property type="entry name" value="ATPase_E_C"/>
</dbReference>
<dbReference type="GO" id="GO:0009288">
    <property type="term" value="C:bacterial-type flagellum"/>
    <property type="evidence" value="ECO:0007669"/>
    <property type="project" value="InterPro"/>
</dbReference>
<dbReference type="GO" id="GO:0005829">
    <property type="term" value="C:cytosol"/>
    <property type="evidence" value="ECO:0007669"/>
    <property type="project" value="TreeGrafter"/>
</dbReference>
<evidence type="ECO:0000259" key="11">
    <source>
        <dbReference type="Pfam" id="PF02108"/>
    </source>
</evidence>
<dbReference type="GO" id="GO:0003774">
    <property type="term" value="F:cytoskeletal motor activity"/>
    <property type="evidence" value="ECO:0007669"/>
    <property type="project" value="InterPro"/>
</dbReference>
<organism evidence="12 13">
    <name type="scientific">Idiomarina fontislapidosi</name>
    <dbReference type="NCBI Taxonomy" id="263723"/>
    <lineage>
        <taxon>Bacteria</taxon>
        <taxon>Pseudomonadati</taxon>
        <taxon>Pseudomonadota</taxon>
        <taxon>Gammaproteobacteria</taxon>
        <taxon>Alteromonadales</taxon>
        <taxon>Idiomarinaceae</taxon>
        <taxon>Idiomarina</taxon>
    </lineage>
</organism>
<dbReference type="Proteomes" id="UP000287330">
    <property type="component" value="Unassembled WGS sequence"/>
</dbReference>
<evidence type="ECO:0000256" key="2">
    <source>
        <dbReference type="ARBA" id="ARBA00004496"/>
    </source>
</evidence>
<name>A0A432XRD4_9GAMM</name>
<dbReference type="GO" id="GO:0044781">
    <property type="term" value="P:bacterial-type flagellum organization"/>
    <property type="evidence" value="ECO:0007669"/>
    <property type="project" value="UniProtKB-KW"/>
</dbReference>
<evidence type="ECO:0000256" key="7">
    <source>
        <dbReference type="ARBA" id="ARBA00022795"/>
    </source>
</evidence>
<evidence type="ECO:0000256" key="5">
    <source>
        <dbReference type="ARBA" id="ARBA00022448"/>
    </source>
</evidence>
<comment type="subcellular location">
    <subcellularLocation>
        <location evidence="2">Cytoplasm</location>
    </subcellularLocation>
</comment>
<dbReference type="NCBIfam" id="NF004270">
    <property type="entry name" value="PRK05687.2-1"/>
    <property type="match status" value="1"/>
</dbReference>
<evidence type="ECO:0000256" key="6">
    <source>
        <dbReference type="ARBA" id="ARBA00022490"/>
    </source>
</evidence>
<keyword evidence="6" id="KW-0963">Cytoplasm</keyword>
<dbReference type="InterPro" id="IPR000563">
    <property type="entry name" value="Flag_FliH"/>
</dbReference>
<dbReference type="PANTHER" id="PTHR34982">
    <property type="entry name" value="YOP PROTEINS TRANSLOCATION PROTEIN L"/>
    <property type="match status" value="1"/>
</dbReference>
<sequence>MSEQHTMKTWDLPDITTDEVKAGEQRNALNKPRKWQYEPPEQEQEEQAPEPLTAQELEEIREAAREEGFKAGFEQGHQEGVEQGHHEGVEQGREQGFQSGFEQGLADGKAKMAEAEQRLIEVLNGLTQPTQQLTETLRQQLLDLVLNLTRAACLDEPLHNENIIKKAFQQALEVLPVTDQRVIIHLNSDDLELMQTSLGEEYLKEKGWLLSKDELLERGGCRVTTESSSVDYSLSSRIDLIFEKLQGSS</sequence>
<dbReference type="GO" id="GO:0071973">
    <property type="term" value="P:bacterial-type flagellum-dependent cell motility"/>
    <property type="evidence" value="ECO:0007669"/>
    <property type="project" value="InterPro"/>
</dbReference>
<dbReference type="SUPFAM" id="SSF160527">
    <property type="entry name" value="V-type ATPase subunit E-like"/>
    <property type="match status" value="1"/>
</dbReference>
<keyword evidence="5" id="KW-0813">Transport</keyword>
<dbReference type="InterPro" id="IPR051472">
    <property type="entry name" value="T3SS_Stator/FliH"/>
</dbReference>
<dbReference type="AlphaFoldDB" id="A0A432XRD4"/>
<evidence type="ECO:0000256" key="3">
    <source>
        <dbReference type="ARBA" id="ARBA00006602"/>
    </source>
</evidence>
<dbReference type="PRINTS" id="PR01003">
    <property type="entry name" value="FLGFLIH"/>
</dbReference>
<comment type="similarity">
    <text evidence="3">Belongs to the FliH family.</text>
</comment>
<dbReference type="InterPro" id="IPR018035">
    <property type="entry name" value="Flagellar_FliH/T3SS_HrpE"/>
</dbReference>
<gene>
    <name evidence="12" type="ORF">CWE25_11170</name>
</gene>
<dbReference type="Gene3D" id="3.30.2320.30">
    <property type="entry name" value="ATP synthase, E subunit, C-terminal"/>
    <property type="match status" value="1"/>
</dbReference>
<reference evidence="13" key="1">
    <citation type="journal article" date="2018" name="Front. Microbiol.">
        <title>Genome-Based Analysis Reveals the Taxonomy and Diversity of the Family Idiomarinaceae.</title>
        <authorList>
            <person name="Liu Y."/>
            <person name="Lai Q."/>
            <person name="Shao Z."/>
        </authorList>
    </citation>
    <scope>NUCLEOTIDE SEQUENCE [LARGE SCALE GENOMIC DNA]</scope>
    <source>
        <strain evidence="13">F23</strain>
    </source>
</reference>
<keyword evidence="12" id="KW-0966">Cell projection</keyword>
<evidence type="ECO:0000256" key="10">
    <source>
        <dbReference type="SAM" id="MobiDB-lite"/>
    </source>
</evidence>
<evidence type="ECO:0000256" key="1">
    <source>
        <dbReference type="ARBA" id="ARBA00003041"/>
    </source>
</evidence>
<protein>
    <recommendedName>
        <fullName evidence="4">Flagellar assembly protein FliH</fullName>
    </recommendedName>
</protein>
<keyword evidence="12" id="KW-0969">Cilium</keyword>
<dbReference type="RefSeq" id="WP_110575806.1">
    <property type="nucleotide sequence ID" value="NZ_PIPV01000011.1"/>
</dbReference>
<keyword evidence="12" id="KW-0282">Flagellum</keyword>
<evidence type="ECO:0000256" key="9">
    <source>
        <dbReference type="ARBA" id="ARBA00023225"/>
    </source>
</evidence>
<keyword evidence="7" id="KW-1005">Bacterial flagellum biogenesis</keyword>
<comment type="caution">
    <text evidence="12">The sequence shown here is derived from an EMBL/GenBank/DDBJ whole genome shotgun (WGS) entry which is preliminary data.</text>
</comment>